<dbReference type="GO" id="GO:0005524">
    <property type="term" value="F:ATP binding"/>
    <property type="evidence" value="ECO:0007669"/>
    <property type="project" value="UniProtKB-UniRule"/>
</dbReference>
<accession>A0A9P3G0X6</accession>
<dbReference type="SUPFAM" id="SSF69012">
    <property type="entry name" value="alpha-ketoacid dehydrogenase kinase, N-terminal domain"/>
    <property type="match status" value="1"/>
</dbReference>
<evidence type="ECO:0000256" key="6">
    <source>
        <dbReference type="ARBA" id="ARBA00023128"/>
    </source>
</evidence>
<dbReference type="GO" id="GO:0004740">
    <property type="term" value="F:pyruvate dehydrogenase (acetyl-transferring) kinase activity"/>
    <property type="evidence" value="ECO:0007669"/>
    <property type="project" value="UniProtKB-EC"/>
</dbReference>
<dbReference type="Gene3D" id="3.30.565.10">
    <property type="entry name" value="Histidine kinase-like ATPase, C-terminal domain"/>
    <property type="match status" value="1"/>
</dbReference>
<evidence type="ECO:0000256" key="8">
    <source>
        <dbReference type="RuleBase" id="RU366032"/>
    </source>
</evidence>
<evidence type="ECO:0000259" key="10">
    <source>
        <dbReference type="PROSITE" id="PS50109"/>
    </source>
</evidence>
<comment type="caution">
    <text evidence="11">The sequence shown here is derived from an EMBL/GenBank/DDBJ whole genome shotgun (WGS) entry which is preliminary data.</text>
</comment>
<keyword evidence="2 8" id="KW-0808">Transferase</keyword>
<keyword evidence="3 8" id="KW-0547">Nucleotide-binding</keyword>
<dbReference type="InterPro" id="IPR036890">
    <property type="entry name" value="HATPase_C_sf"/>
</dbReference>
<keyword evidence="12" id="KW-1185">Reference proteome</keyword>
<feature type="region of interest" description="Disordered" evidence="9">
    <location>
        <begin position="138"/>
        <end position="163"/>
    </location>
</feature>
<dbReference type="InterPro" id="IPR039028">
    <property type="entry name" value="BCKD/PDK"/>
</dbReference>
<dbReference type="PROSITE" id="PS50109">
    <property type="entry name" value="HIS_KIN"/>
    <property type="match status" value="1"/>
</dbReference>
<dbReference type="EMBL" id="BPQB01000002">
    <property type="protein sequence ID" value="GJE85695.1"/>
    <property type="molecule type" value="Genomic_DNA"/>
</dbReference>
<evidence type="ECO:0000256" key="5">
    <source>
        <dbReference type="ARBA" id="ARBA00022840"/>
    </source>
</evidence>
<dbReference type="InterPro" id="IPR036784">
    <property type="entry name" value="AK/P_DHK_N_sf"/>
</dbReference>
<dbReference type="GO" id="GO:0005759">
    <property type="term" value="C:mitochondrial matrix"/>
    <property type="evidence" value="ECO:0007669"/>
    <property type="project" value="UniProtKB-SubCell"/>
</dbReference>
<evidence type="ECO:0000256" key="7">
    <source>
        <dbReference type="ARBA" id="ARBA00048201"/>
    </source>
</evidence>
<keyword evidence="4 8" id="KW-0418">Kinase</keyword>
<proteinExistence type="inferred from homology"/>
<evidence type="ECO:0000313" key="12">
    <source>
        <dbReference type="Proteomes" id="UP000703269"/>
    </source>
</evidence>
<dbReference type="Pfam" id="PF10436">
    <property type="entry name" value="BCDHK_Adom3"/>
    <property type="match status" value="1"/>
</dbReference>
<dbReference type="Pfam" id="PF02518">
    <property type="entry name" value="HATPase_c"/>
    <property type="match status" value="1"/>
</dbReference>
<comment type="subcellular location">
    <subcellularLocation>
        <location evidence="8">Mitochondrion matrix</location>
    </subcellularLocation>
</comment>
<dbReference type="GO" id="GO:0010906">
    <property type="term" value="P:regulation of glucose metabolic process"/>
    <property type="evidence" value="ECO:0007669"/>
    <property type="project" value="TreeGrafter"/>
</dbReference>
<protein>
    <recommendedName>
        <fullName evidence="8">Protein-serine/threonine kinase</fullName>
        <ecNumber evidence="8">2.7.11.-</ecNumber>
    </recommendedName>
</protein>
<evidence type="ECO:0000256" key="4">
    <source>
        <dbReference type="ARBA" id="ARBA00022777"/>
    </source>
</evidence>
<dbReference type="Gene3D" id="1.20.140.20">
    <property type="entry name" value="Alpha-ketoacid/pyruvate dehydrogenase kinase, N-terminal domain"/>
    <property type="match status" value="2"/>
</dbReference>
<evidence type="ECO:0000313" key="11">
    <source>
        <dbReference type="EMBL" id="GJE85695.1"/>
    </source>
</evidence>
<evidence type="ECO:0000256" key="9">
    <source>
        <dbReference type="SAM" id="MobiDB-lite"/>
    </source>
</evidence>
<dbReference type="InterPro" id="IPR005467">
    <property type="entry name" value="His_kinase_dom"/>
</dbReference>
<evidence type="ECO:0000256" key="3">
    <source>
        <dbReference type="ARBA" id="ARBA00022741"/>
    </source>
</evidence>
<dbReference type="Proteomes" id="UP000703269">
    <property type="component" value="Unassembled WGS sequence"/>
</dbReference>
<dbReference type="SMART" id="SM00387">
    <property type="entry name" value="HATPase_c"/>
    <property type="match status" value="1"/>
</dbReference>
<dbReference type="InterPro" id="IPR003594">
    <property type="entry name" value="HATPase_dom"/>
</dbReference>
<dbReference type="PANTHER" id="PTHR11947">
    <property type="entry name" value="PYRUVATE DEHYDROGENASE KINASE"/>
    <property type="match status" value="1"/>
</dbReference>
<dbReference type="PANTHER" id="PTHR11947:SF3">
    <property type="entry name" value="[PYRUVATE DEHYDROGENASE (ACETYL-TRANSFERRING)] KINASE, MITOCHONDRIAL"/>
    <property type="match status" value="1"/>
</dbReference>
<feature type="domain" description="Histidine kinase" evidence="10">
    <location>
        <begin position="318"/>
        <end position="445"/>
    </location>
</feature>
<dbReference type="SUPFAM" id="SSF55874">
    <property type="entry name" value="ATPase domain of HSP90 chaperone/DNA topoisomerase II/histidine kinase"/>
    <property type="match status" value="1"/>
</dbReference>
<dbReference type="AlphaFoldDB" id="A0A9P3G0X6"/>
<evidence type="ECO:0000256" key="1">
    <source>
        <dbReference type="ARBA" id="ARBA00006155"/>
    </source>
</evidence>
<dbReference type="InterPro" id="IPR018955">
    <property type="entry name" value="BCDHK/PDK_N"/>
</dbReference>
<name>A0A9P3G0X6_9APHY</name>
<dbReference type="CDD" id="cd16929">
    <property type="entry name" value="HATPase_PDK-like"/>
    <property type="match status" value="1"/>
</dbReference>
<dbReference type="OrthoDB" id="241648at2759"/>
<comment type="catalytic activity">
    <reaction evidence="7">
        <text>L-seryl-[pyruvate dehydrogenase E1 alpha subunit] + ATP = O-phospho-L-seryl-[pyruvate dehydrogenase E1 alpha subunit] + ADP + H(+)</text>
        <dbReference type="Rhea" id="RHEA:23052"/>
        <dbReference type="Rhea" id="RHEA-COMP:13689"/>
        <dbReference type="Rhea" id="RHEA-COMP:13690"/>
        <dbReference type="ChEBI" id="CHEBI:15378"/>
        <dbReference type="ChEBI" id="CHEBI:29999"/>
        <dbReference type="ChEBI" id="CHEBI:30616"/>
        <dbReference type="ChEBI" id="CHEBI:83421"/>
        <dbReference type="ChEBI" id="CHEBI:456216"/>
        <dbReference type="EC" id="2.7.11.2"/>
    </reaction>
</comment>
<comment type="similarity">
    <text evidence="1 8">Belongs to the PDK/BCKDK protein kinase family.</text>
</comment>
<dbReference type="EC" id="2.7.11.-" evidence="8"/>
<keyword evidence="5 8" id="KW-0067">ATP-binding</keyword>
<keyword evidence="6 8" id="KW-0496">Mitochondrion</keyword>
<gene>
    <name evidence="11" type="ORF">PsYK624_017740</name>
</gene>
<evidence type="ECO:0000256" key="2">
    <source>
        <dbReference type="ARBA" id="ARBA00022679"/>
    </source>
</evidence>
<organism evidence="11 12">
    <name type="scientific">Phanerochaete sordida</name>
    <dbReference type="NCBI Taxonomy" id="48140"/>
    <lineage>
        <taxon>Eukaryota</taxon>
        <taxon>Fungi</taxon>
        <taxon>Dikarya</taxon>
        <taxon>Basidiomycota</taxon>
        <taxon>Agaricomycotina</taxon>
        <taxon>Agaricomycetes</taxon>
        <taxon>Polyporales</taxon>
        <taxon>Phanerochaetaceae</taxon>
        <taxon>Phanerochaete</taxon>
    </lineage>
</organism>
<reference evidence="11 12" key="1">
    <citation type="submission" date="2021-08" db="EMBL/GenBank/DDBJ databases">
        <title>Draft Genome Sequence of Phanerochaete sordida strain YK-624.</title>
        <authorList>
            <person name="Mori T."/>
            <person name="Dohra H."/>
            <person name="Suzuki T."/>
            <person name="Kawagishi H."/>
            <person name="Hirai H."/>
        </authorList>
    </citation>
    <scope>NUCLEOTIDE SEQUENCE [LARGE SCALE GENOMIC DNA]</scope>
    <source>
        <strain evidence="11 12">YK-624</strain>
    </source>
</reference>
<sequence>MSFRISKSLWEKIHHFASFPQTGVSLQQMVLFGQNPSQGTLLKASQFLLEELPIRLAHRVRELDQLPHNLSNMPSIQKVKHWYAQSFEELVTFPAICLPTHLREALTVASPNQLPESTPNPSLTYFSDDYLTPDAPLPYSLNGNGNGSGNGENHSGSNGKHQKMRIPMERRRYFANTSGITWPPEVRDYNRQFTKTLEMIKKRHDPTVTTVAQGVLEWKRSCKAKNINLDVQSWLDRFYLSRIGIRFLIGQHVALNTLQPHPDYVGIICTRSNVHDIVHEAIENARFVCEEHYAMFKGPPVQLICPKDLSFPYVPGHLSHIVFELLKNSLRAVVERFGPDQEDKFPPIKLIVVEGKEDITIKISDEGGGIPRSAIPLIWTYMYTTMEGQNIDQDFQASDFKAPMAGFGYGLPLSRLYARYFGGDLRLISMDGFGTDVYIHLNKLSSSAEPLP</sequence>
<keyword evidence="11" id="KW-0670">Pyruvate</keyword>